<dbReference type="AlphaFoldDB" id="A0ABD6BY44"/>
<protein>
    <submittedName>
        <fullName evidence="1">Uncharacterized protein</fullName>
    </submittedName>
</protein>
<keyword evidence="2" id="KW-1185">Reference proteome</keyword>
<accession>A0ABD6BY44</accession>
<dbReference type="RefSeq" id="WP_256397082.1">
    <property type="nucleotide sequence ID" value="NZ_JANHDL010000004.1"/>
</dbReference>
<evidence type="ECO:0000313" key="1">
    <source>
        <dbReference type="EMBL" id="MFD1570108.1"/>
    </source>
</evidence>
<proteinExistence type="predicted"/>
<dbReference type="EMBL" id="JBHUDB010000002">
    <property type="protein sequence ID" value="MFD1570108.1"/>
    <property type="molecule type" value="Genomic_DNA"/>
</dbReference>
<gene>
    <name evidence="1" type="ORF">ACFR9T_05840</name>
</gene>
<evidence type="ECO:0000313" key="2">
    <source>
        <dbReference type="Proteomes" id="UP001597185"/>
    </source>
</evidence>
<name>A0ABD6BY44_9EURY</name>
<comment type="caution">
    <text evidence="1">The sequence shown here is derived from an EMBL/GenBank/DDBJ whole genome shotgun (WGS) entry which is preliminary data.</text>
</comment>
<dbReference type="Proteomes" id="UP001597185">
    <property type="component" value="Unassembled WGS sequence"/>
</dbReference>
<sequence>MNSDNTPASSTDLYFEDAQTLHDEYSEQRAAIRRKQAALEALCERLAHIDCDHGSASLEIDNDGTITVGISTPKFPDEVKSILHDFQWPRKFATGYDTMSECLTWSLKTDIETLIEDHERNQQTHAGATEQAA</sequence>
<organism evidence="1 2">
    <name type="scientific">Halorubrum laminariae</name>
    <dbReference type="NCBI Taxonomy" id="1433523"/>
    <lineage>
        <taxon>Archaea</taxon>
        <taxon>Methanobacteriati</taxon>
        <taxon>Methanobacteriota</taxon>
        <taxon>Stenosarchaea group</taxon>
        <taxon>Halobacteria</taxon>
        <taxon>Halobacteriales</taxon>
        <taxon>Haloferacaceae</taxon>
        <taxon>Halorubrum</taxon>
    </lineage>
</organism>
<reference evidence="1 2" key="1">
    <citation type="journal article" date="2019" name="Int. J. Syst. Evol. Microbiol.">
        <title>The Global Catalogue of Microorganisms (GCM) 10K type strain sequencing project: providing services to taxonomists for standard genome sequencing and annotation.</title>
        <authorList>
            <consortium name="The Broad Institute Genomics Platform"/>
            <consortium name="The Broad Institute Genome Sequencing Center for Infectious Disease"/>
            <person name="Wu L."/>
            <person name="Ma J."/>
        </authorList>
    </citation>
    <scope>NUCLEOTIDE SEQUENCE [LARGE SCALE GENOMIC DNA]</scope>
    <source>
        <strain evidence="1 2">CGMCC 1.12689</strain>
    </source>
</reference>